<feature type="compositionally biased region" description="Polar residues" evidence="2">
    <location>
        <begin position="239"/>
        <end position="258"/>
    </location>
</feature>
<evidence type="ECO:0000256" key="1">
    <source>
        <dbReference type="SAM" id="Coils"/>
    </source>
</evidence>
<dbReference type="Proteomes" id="UP000269396">
    <property type="component" value="Unassembled WGS sequence"/>
</dbReference>
<dbReference type="AlphaFoldDB" id="A0A183PJ18"/>
<protein>
    <submittedName>
        <fullName evidence="3">Uncharacterized protein</fullName>
    </submittedName>
</protein>
<reference evidence="3 4" key="1">
    <citation type="submission" date="2018-11" db="EMBL/GenBank/DDBJ databases">
        <authorList>
            <consortium name="Pathogen Informatics"/>
        </authorList>
    </citation>
    <scope>NUCLEOTIDE SEQUENCE [LARGE SCALE GENOMIC DNA]</scope>
    <source>
        <strain>Denwood</strain>
        <strain evidence="4">Zambia</strain>
    </source>
</reference>
<feature type="compositionally biased region" description="Low complexity" evidence="2">
    <location>
        <begin position="259"/>
        <end position="291"/>
    </location>
</feature>
<sequence>MILLKFYYYITLLQLNYINGQLNECDNLQENRTISHINYDTNELNPIDNNNPLEMDIVNIKEMEWNDQKSITRSWPLDVTNNDECHQMNINSNVNNPCQELKQNQEKNVKDVKYNEEAYNRINKIRSNQNNIMINKEKYNRIYQNPFNELSQTECNQIENEKKYDRQQLNWKVTNEEYDINDEENTMINYENILQKQEKISEYMIQNKIKETENQIREANKQSEELTGNKTKIMKKRSQNIYNENKNQTRNDTYQQGETPTKITPAPVVTAVPPVYNQSTTQSTSTTTQTP</sequence>
<accession>A0A183PJ18</accession>
<keyword evidence="4" id="KW-1185">Reference proteome</keyword>
<keyword evidence="1" id="KW-0175">Coiled coil</keyword>
<feature type="coiled-coil region" evidence="1">
    <location>
        <begin position="180"/>
        <end position="236"/>
    </location>
</feature>
<evidence type="ECO:0000313" key="3">
    <source>
        <dbReference type="EMBL" id="VDP65625.1"/>
    </source>
</evidence>
<feature type="non-terminal residue" evidence="3">
    <location>
        <position position="291"/>
    </location>
</feature>
<evidence type="ECO:0000313" key="4">
    <source>
        <dbReference type="Proteomes" id="UP000269396"/>
    </source>
</evidence>
<feature type="region of interest" description="Disordered" evidence="2">
    <location>
        <begin position="239"/>
        <end position="291"/>
    </location>
</feature>
<name>A0A183PJ18_9TREM</name>
<evidence type="ECO:0000256" key="2">
    <source>
        <dbReference type="SAM" id="MobiDB-lite"/>
    </source>
</evidence>
<proteinExistence type="predicted"/>
<organism evidence="3 4">
    <name type="scientific">Schistosoma mattheei</name>
    <dbReference type="NCBI Taxonomy" id="31246"/>
    <lineage>
        <taxon>Eukaryota</taxon>
        <taxon>Metazoa</taxon>
        <taxon>Spiralia</taxon>
        <taxon>Lophotrochozoa</taxon>
        <taxon>Platyhelminthes</taxon>
        <taxon>Trematoda</taxon>
        <taxon>Digenea</taxon>
        <taxon>Strigeidida</taxon>
        <taxon>Schistosomatoidea</taxon>
        <taxon>Schistosomatidae</taxon>
        <taxon>Schistosoma</taxon>
    </lineage>
</organism>
<gene>
    <name evidence="3" type="ORF">SMTD_LOCUS14353</name>
</gene>
<dbReference type="STRING" id="31246.A0A183PJ18"/>
<dbReference type="EMBL" id="UZAL01034548">
    <property type="protein sequence ID" value="VDP65625.1"/>
    <property type="molecule type" value="Genomic_DNA"/>
</dbReference>